<keyword evidence="2 6" id="KW-0560">Oxidoreductase</keyword>
<dbReference type="InterPro" id="IPR029510">
    <property type="entry name" value="Ald_DH_CS_GLU"/>
</dbReference>
<evidence type="ECO:0000256" key="2">
    <source>
        <dbReference type="ARBA" id="ARBA00023002"/>
    </source>
</evidence>
<evidence type="ECO:0000256" key="6">
    <source>
        <dbReference type="RuleBase" id="RU003345"/>
    </source>
</evidence>
<protein>
    <recommendedName>
        <fullName evidence="3">aldehyde dehydrogenase (NAD(+))</fullName>
        <ecNumber evidence="3">1.2.1.3</ecNumber>
    </recommendedName>
</protein>
<feature type="active site" evidence="5">
    <location>
        <position position="261"/>
    </location>
</feature>
<evidence type="ECO:0000259" key="7">
    <source>
        <dbReference type="Pfam" id="PF00171"/>
    </source>
</evidence>
<accession>A0ABR4I9F0</accession>
<comment type="similarity">
    <text evidence="1 6">Belongs to the aldehyde dehydrogenase family.</text>
</comment>
<dbReference type="InterPro" id="IPR016161">
    <property type="entry name" value="Ald_DH/histidinol_DH"/>
</dbReference>
<gene>
    <name evidence="8" type="ORF">BDW59DRAFT_162451</name>
</gene>
<proteinExistence type="inferred from homology"/>
<evidence type="ECO:0000256" key="5">
    <source>
        <dbReference type="PROSITE-ProRule" id="PRU10007"/>
    </source>
</evidence>
<name>A0ABR4I9F0_9EURO</name>
<evidence type="ECO:0000256" key="4">
    <source>
        <dbReference type="ARBA" id="ARBA00049194"/>
    </source>
</evidence>
<feature type="domain" description="Aldehyde dehydrogenase" evidence="7">
    <location>
        <begin position="29"/>
        <end position="483"/>
    </location>
</feature>
<comment type="catalytic activity">
    <reaction evidence="4">
        <text>an aldehyde + NAD(+) + H2O = a carboxylate + NADH + 2 H(+)</text>
        <dbReference type="Rhea" id="RHEA:16185"/>
        <dbReference type="ChEBI" id="CHEBI:15377"/>
        <dbReference type="ChEBI" id="CHEBI:15378"/>
        <dbReference type="ChEBI" id="CHEBI:17478"/>
        <dbReference type="ChEBI" id="CHEBI:29067"/>
        <dbReference type="ChEBI" id="CHEBI:57540"/>
        <dbReference type="ChEBI" id="CHEBI:57945"/>
        <dbReference type="EC" id="1.2.1.3"/>
    </reaction>
</comment>
<dbReference type="InterPro" id="IPR016163">
    <property type="entry name" value="Ald_DH_C"/>
</dbReference>
<evidence type="ECO:0000256" key="3">
    <source>
        <dbReference type="ARBA" id="ARBA00024226"/>
    </source>
</evidence>
<sequence>MAQSNSQSANGSSESVETRLFINGEFQPSSDGKQFSLINPFTQESMAEVSQASEEDTNKAVTAAKAAFPAWRDRSPSDRGAYLRKLRDLIRESNDEFARLEALSTGKPVSSYFDANLAADMFSYFSEAGWTVQGSSSLNTPGYFNMTIRQPYGVVACIIPWNVPMGFFALKVAPALAAGNTVVLKSSEKAPLTSALAARLIAKIGFPPGVINVLSGFGTPSGSTLAHHMDVRCISFTGSSFTGQKIQAAAAASNLKIVHMELGGKSPALIFDDADLESAAQQTQFSIQMQSGQACMANSRVYVQESVAEKFLALFKEKFGAGARLGNPLEPATSHGPQVDVLQYERVKSYLSIGEKDGKLSMGGDARDGYFIKPTVFENVPEDSRLAKEEVFGPVVVINTFKTEDEAIEKANASEFGLYASVFTKDIDRAVRASKLLEGGTVGVNCTSPTFALDMPFGGFKMSGIGREGYAHSLDNYLETKTILIKTSS</sequence>
<reference evidence="8 9" key="1">
    <citation type="submission" date="2024-07" db="EMBL/GenBank/DDBJ databases">
        <title>Section-level genome sequencing and comparative genomics of Aspergillus sections Usti and Cavernicolus.</title>
        <authorList>
            <consortium name="Lawrence Berkeley National Laboratory"/>
            <person name="Nybo J.L."/>
            <person name="Vesth T.C."/>
            <person name="Theobald S."/>
            <person name="Frisvad J.C."/>
            <person name="Larsen T.O."/>
            <person name="Kjaerboelling I."/>
            <person name="Rothschild-Mancinelli K."/>
            <person name="Lyhne E.K."/>
            <person name="Kogle M.E."/>
            <person name="Barry K."/>
            <person name="Clum A."/>
            <person name="Na H."/>
            <person name="Ledsgaard L."/>
            <person name="Lin J."/>
            <person name="Lipzen A."/>
            <person name="Kuo A."/>
            <person name="Riley R."/>
            <person name="Mondo S."/>
            <person name="LaButti K."/>
            <person name="Haridas S."/>
            <person name="Pangalinan J."/>
            <person name="Salamov A.A."/>
            <person name="Simmons B.A."/>
            <person name="Magnuson J.K."/>
            <person name="Chen J."/>
            <person name="Drula E."/>
            <person name="Henrissat B."/>
            <person name="Wiebenga A."/>
            <person name="Lubbers R.J."/>
            <person name="Gomes A.C."/>
            <person name="Makela M.R."/>
            <person name="Stajich J."/>
            <person name="Grigoriev I.V."/>
            <person name="Mortensen U.H."/>
            <person name="De vries R.P."/>
            <person name="Baker S.E."/>
            <person name="Andersen M.R."/>
        </authorList>
    </citation>
    <scope>NUCLEOTIDE SEQUENCE [LARGE SCALE GENOMIC DNA]</scope>
    <source>
        <strain evidence="8 9">CBS 600.67</strain>
    </source>
</reference>
<evidence type="ECO:0000313" key="9">
    <source>
        <dbReference type="Proteomes" id="UP001610335"/>
    </source>
</evidence>
<dbReference type="SUPFAM" id="SSF53720">
    <property type="entry name" value="ALDH-like"/>
    <property type="match status" value="1"/>
</dbReference>
<dbReference type="EMBL" id="JBFXLS010000044">
    <property type="protein sequence ID" value="KAL2824348.1"/>
    <property type="molecule type" value="Genomic_DNA"/>
</dbReference>
<dbReference type="Proteomes" id="UP001610335">
    <property type="component" value="Unassembled WGS sequence"/>
</dbReference>
<dbReference type="EC" id="1.2.1.3" evidence="3"/>
<dbReference type="Pfam" id="PF00171">
    <property type="entry name" value="Aldedh"/>
    <property type="match status" value="1"/>
</dbReference>
<dbReference type="Gene3D" id="3.40.309.10">
    <property type="entry name" value="Aldehyde Dehydrogenase, Chain A, domain 2"/>
    <property type="match status" value="1"/>
</dbReference>
<evidence type="ECO:0000256" key="1">
    <source>
        <dbReference type="ARBA" id="ARBA00009986"/>
    </source>
</evidence>
<organism evidence="8 9">
    <name type="scientific">Aspergillus cavernicola</name>
    <dbReference type="NCBI Taxonomy" id="176166"/>
    <lineage>
        <taxon>Eukaryota</taxon>
        <taxon>Fungi</taxon>
        <taxon>Dikarya</taxon>
        <taxon>Ascomycota</taxon>
        <taxon>Pezizomycotina</taxon>
        <taxon>Eurotiomycetes</taxon>
        <taxon>Eurotiomycetidae</taxon>
        <taxon>Eurotiales</taxon>
        <taxon>Aspergillaceae</taxon>
        <taxon>Aspergillus</taxon>
        <taxon>Aspergillus subgen. Nidulantes</taxon>
    </lineage>
</organism>
<dbReference type="InterPro" id="IPR015590">
    <property type="entry name" value="Aldehyde_DH_dom"/>
</dbReference>
<keyword evidence="9" id="KW-1185">Reference proteome</keyword>
<dbReference type="InterPro" id="IPR016162">
    <property type="entry name" value="Ald_DH_N"/>
</dbReference>
<dbReference type="PROSITE" id="PS00687">
    <property type="entry name" value="ALDEHYDE_DEHYDR_GLU"/>
    <property type="match status" value="1"/>
</dbReference>
<evidence type="ECO:0000313" key="8">
    <source>
        <dbReference type="EMBL" id="KAL2824348.1"/>
    </source>
</evidence>
<dbReference type="PANTHER" id="PTHR11699">
    <property type="entry name" value="ALDEHYDE DEHYDROGENASE-RELATED"/>
    <property type="match status" value="1"/>
</dbReference>
<dbReference type="Gene3D" id="3.40.605.10">
    <property type="entry name" value="Aldehyde Dehydrogenase, Chain A, domain 1"/>
    <property type="match status" value="1"/>
</dbReference>
<comment type="caution">
    <text evidence="8">The sequence shown here is derived from an EMBL/GenBank/DDBJ whole genome shotgun (WGS) entry which is preliminary data.</text>
</comment>